<proteinExistence type="predicted"/>
<reference evidence="1" key="1">
    <citation type="submission" date="2024-09" db="EMBL/GenBank/DDBJ databases">
        <title>Black Yeasts Isolated from many extreme environments.</title>
        <authorList>
            <person name="Coleine C."/>
            <person name="Stajich J.E."/>
            <person name="Selbmann L."/>
        </authorList>
    </citation>
    <scope>NUCLEOTIDE SEQUENCE</scope>
    <source>
        <strain evidence="1">CCFEE 5737</strain>
    </source>
</reference>
<gene>
    <name evidence="1" type="ORF">LTS18_003668</name>
</gene>
<organism evidence="1 2">
    <name type="scientific">Coniosporium uncinatum</name>
    <dbReference type="NCBI Taxonomy" id="93489"/>
    <lineage>
        <taxon>Eukaryota</taxon>
        <taxon>Fungi</taxon>
        <taxon>Dikarya</taxon>
        <taxon>Ascomycota</taxon>
        <taxon>Pezizomycotina</taxon>
        <taxon>Dothideomycetes</taxon>
        <taxon>Dothideomycetes incertae sedis</taxon>
        <taxon>Coniosporium</taxon>
    </lineage>
</organism>
<keyword evidence="2" id="KW-1185">Reference proteome</keyword>
<sequence length="159" mass="17440">MAPSSVSHSQPVVTPGRTLLLVSNALYGIGGFMADFSDTHILNPRWPPHAKFHNGQTMTLALFLSLSSLYYLYRPTSSAAQARDSVTVSALIAAMYCAAGLAAIWYPGTAWLDPEFESGSWVEDRRQLWLFSGVVAGCWGGWWLEMKRLREGEGKGKGL</sequence>
<protein>
    <submittedName>
        <fullName evidence="1">Uncharacterized protein</fullName>
    </submittedName>
</protein>
<accession>A0ACC3DTC4</accession>
<name>A0ACC3DTC4_9PEZI</name>
<dbReference type="Proteomes" id="UP001186974">
    <property type="component" value="Unassembled WGS sequence"/>
</dbReference>
<evidence type="ECO:0000313" key="1">
    <source>
        <dbReference type="EMBL" id="KAK3079891.1"/>
    </source>
</evidence>
<comment type="caution">
    <text evidence="1">The sequence shown here is derived from an EMBL/GenBank/DDBJ whole genome shotgun (WGS) entry which is preliminary data.</text>
</comment>
<dbReference type="EMBL" id="JAWDJW010000863">
    <property type="protein sequence ID" value="KAK3079891.1"/>
    <property type="molecule type" value="Genomic_DNA"/>
</dbReference>
<evidence type="ECO:0000313" key="2">
    <source>
        <dbReference type="Proteomes" id="UP001186974"/>
    </source>
</evidence>